<dbReference type="InterPro" id="IPR027902">
    <property type="entry name" value="DUF4487"/>
</dbReference>
<reference evidence="1 2" key="1">
    <citation type="submission" date="2019-07" db="EMBL/GenBank/DDBJ databases">
        <title>WGS assembly of Gossypium mustelinum.</title>
        <authorList>
            <person name="Chen Z.J."/>
            <person name="Sreedasyam A."/>
            <person name="Ando A."/>
            <person name="Song Q."/>
            <person name="De L."/>
            <person name="Hulse-Kemp A."/>
            <person name="Ding M."/>
            <person name="Ye W."/>
            <person name="Kirkbride R."/>
            <person name="Jenkins J."/>
            <person name="Plott C."/>
            <person name="Lovell J."/>
            <person name="Lin Y.-M."/>
            <person name="Vaughn R."/>
            <person name="Liu B."/>
            <person name="Li W."/>
            <person name="Simpson S."/>
            <person name="Scheffler B."/>
            <person name="Saski C."/>
            <person name="Grover C."/>
            <person name="Hu G."/>
            <person name="Conover J."/>
            <person name="Carlson J."/>
            <person name="Shu S."/>
            <person name="Boston L."/>
            <person name="Williams M."/>
            <person name="Peterson D."/>
            <person name="Mcgee K."/>
            <person name="Jones D."/>
            <person name="Wendel J."/>
            <person name="Stelly D."/>
            <person name="Grimwood J."/>
            <person name="Schmutz J."/>
        </authorList>
    </citation>
    <scope>NUCLEOTIDE SEQUENCE [LARGE SCALE GENOMIC DNA]</scope>
    <source>
        <strain evidence="1">1408120.09</strain>
    </source>
</reference>
<dbReference type="Pfam" id="PF14868">
    <property type="entry name" value="DUF4487"/>
    <property type="match status" value="1"/>
</dbReference>
<keyword evidence="2" id="KW-1185">Reference proteome</keyword>
<organism evidence="1 2">
    <name type="scientific">Gossypium mustelinum</name>
    <name type="common">Cotton</name>
    <name type="synonym">Gossypium caicoense</name>
    <dbReference type="NCBI Taxonomy" id="34275"/>
    <lineage>
        <taxon>Eukaryota</taxon>
        <taxon>Viridiplantae</taxon>
        <taxon>Streptophyta</taxon>
        <taxon>Embryophyta</taxon>
        <taxon>Tracheophyta</taxon>
        <taxon>Spermatophyta</taxon>
        <taxon>Magnoliopsida</taxon>
        <taxon>eudicotyledons</taxon>
        <taxon>Gunneridae</taxon>
        <taxon>Pentapetalae</taxon>
        <taxon>rosids</taxon>
        <taxon>malvids</taxon>
        <taxon>Malvales</taxon>
        <taxon>Malvaceae</taxon>
        <taxon>Malvoideae</taxon>
        <taxon>Gossypium</taxon>
    </lineage>
</organism>
<sequence length="1008" mass="112782">MENSSSSTELQKLIEAIKISEVVEGRTELIAKLADLHLSEQSDVKSLAESLITFWEDYTCLDVSQCLLNKTVLHVATKYLDSDISGCLLQFLLLGSKASIWCGKHLKMTVMSTEESPEEEHCSLFYQLLLDFLSFSASSFSSMARYSVVTDKESMEVVEDFILGQLNLIKGTISEIKSIDSVGSEVLKAAQAVIDAVIRLCKEYYQVINWEFSGTELEKNENDMECEQACIMSHVMNITTVTVEKLFELGILAANDGGSLVTILNVSWKGLVDLLQLSKGKLPLKVKVADIVVTLISLVNGSLKCAAESWLSPKETISVTEARRIFVPIKFYLINAVKISSLYPCQAYTVYRDLALCVLMISTFKLSVSNEKLMKNVSGVMAELLEKTSLDLLSSLLNSSDVKQEHKYELVDWLFFDDCWSDAVKENQVSKCRLTSLDEIFSVSCETLRKSSVLVLGQVATFSSFLRYPNDLEDDVKLMIASKLDWFLNLIIDEEVYTSILVSQIPLLYVSGKTVELIWEPMFSALLQALKTFMIVVSSTLAWEEFVSCLVKNFPHPHFLCSEIIMELWCFLVRHAELELVNGIIVELCALMKLVSSPESVFLPDSSLRKMAKSVCLLLSFCSTSVVECVYGSVIGDDRSQLSSVLYSALLLEGFPLNLLSKNMKSIAKEKIISDYFGFIDSFDDKSLTVSSSEFGLPVFAFSASLLSLQVTISDMDMKTLKFLVTVICGYRNSVDKLKKKVCCKLLSETLGIISSLRHPYESAEMESVILELHNLFVSGPAASDTLLNQCKPGLTLFLAGLSNTLMSESDTCPKSTAVWELYHMVLRERHWAFVHLSIAAFGYFAARTSCNELWRFMPQDAALSYDLVSGIDASEDRFMSEFKAFLEKEMALPAVITTSIEQQRLLLEEGLVLKQMVRKILNINSDAARCDKIEIDDENQSNKRRKLPDGINKGVELLQDGLKVINDSLTQWQPNHTDSAELHERFMTHFSMLENVISHLQVLSGSG</sequence>
<accession>A0A5D2XTY4</accession>
<evidence type="ECO:0000313" key="1">
    <source>
        <dbReference type="EMBL" id="TYJ17548.1"/>
    </source>
</evidence>
<dbReference type="EMBL" id="CM017644">
    <property type="protein sequence ID" value="TYJ17548.1"/>
    <property type="molecule type" value="Genomic_DNA"/>
</dbReference>
<name>A0A5D2XTY4_GOSMU</name>
<gene>
    <name evidence="1" type="ORF">E1A91_A09G059100v1</name>
</gene>
<dbReference type="PANTHER" id="PTHR36702">
    <property type="entry name" value="HOLLIDAY JUNCTION RESOLVASE"/>
    <property type="match status" value="1"/>
</dbReference>
<dbReference type="Proteomes" id="UP000323597">
    <property type="component" value="Chromosome A09"/>
</dbReference>
<evidence type="ECO:0000313" key="2">
    <source>
        <dbReference type="Proteomes" id="UP000323597"/>
    </source>
</evidence>
<dbReference type="AlphaFoldDB" id="A0A5D2XTY4"/>
<proteinExistence type="predicted"/>
<dbReference type="PANTHER" id="PTHR36702:SF1">
    <property type="entry name" value="HOLLIDAY JUNCTION RESOLVASE"/>
    <property type="match status" value="1"/>
</dbReference>
<protein>
    <submittedName>
        <fullName evidence="1">Uncharacterized protein</fullName>
    </submittedName>
</protein>